<reference evidence="1 2" key="1">
    <citation type="submission" date="2020-03" db="EMBL/GenBank/DDBJ databases">
        <title>Genomic Encyclopedia of Type Strains, Phase IV (KMG-IV): sequencing the most valuable type-strain genomes for metagenomic binning, comparative biology and taxonomic classification.</title>
        <authorList>
            <person name="Goeker M."/>
        </authorList>
    </citation>
    <scope>NUCLEOTIDE SEQUENCE [LARGE SCALE GENOMIC DNA]</scope>
    <source>
        <strain evidence="1 2">DSM 21299</strain>
    </source>
</reference>
<dbReference type="Proteomes" id="UP000576821">
    <property type="component" value="Unassembled WGS sequence"/>
</dbReference>
<evidence type="ECO:0000313" key="1">
    <source>
        <dbReference type="EMBL" id="NIJ16400.1"/>
    </source>
</evidence>
<evidence type="ECO:0000313" key="2">
    <source>
        <dbReference type="Proteomes" id="UP000576821"/>
    </source>
</evidence>
<dbReference type="AlphaFoldDB" id="A0A846M6S4"/>
<protein>
    <submittedName>
        <fullName evidence="1">Uncharacterized protein</fullName>
    </submittedName>
</protein>
<comment type="caution">
    <text evidence="1">The sequence shown here is derived from an EMBL/GenBank/DDBJ whole genome shotgun (WGS) entry which is preliminary data.</text>
</comment>
<accession>A0A846M6S4</accession>
<proteinExistence type="predicted"/>
<gene>
    <name evidence="1" type="ORF">FHS54_001366</name>
</gene>
<organism evidence="1 2">
    <name type="scientific">Sphingobium vermicomposti</name>
    <dbReference type="NCBI Taxonomy" id="529005"/>
    <lineage>
        <taxon>Bacteria</taxon>
        <taxon>Pseudomonadati</taxon>
        <taxon>Pseudomonadota</taxon>
        <taxon>Alphaproteobacteria</taxon>
        <taxon>Sphingomonadales</taxon>
        <taxon>Sphingomonadaceae</taxon>
        <taxon>Sphingobium</taxon>
    </lineage>
</organism>
<dbReference type="EMBL" id="JAASQR010000002">
    <property type="protein sequence ID" value="NIJ16400.1"/>
    <property type="molecule type" value="Genomic_DNA"/>
</dbReference>
<sequence>MSDRPHLGQRARLSALTVLRIARRRFSAGEMV</sequence>
<keyword evidence="2" id="KW-1185">Reference proteome</keyword>
<name>A0A846M6S4_9SPHN</name>